<dbReference type="InParanoid" id="A0A2J6SNW3"/>
<dbReference type="PANTHER" id="PTHR43662">
    <property type="match status" value="1"/>
</dbReference>
<reference evidence="2 3" key="1">
    <citation type="submission" date="2016-04" db="EMBL/GenBank/DDBJ databases">
        <title>A degradative enzymes factory behind the ericoid mycorrhizal symbiosis.</title>
        <authorList>
            <consortium name="DOE Joint Genome Institute"/>
            <person name="Martino E."/>
            <person name="Morin E."/>
            <person name="Grelet G."/>
            <person name="Kuo A."/>
            <person name="Kohler A."/>
            <person name="Daghino S."/>
            <person name="Barry K."/>
            <person name="Choi C."/>
            <person name="Cichocki N."/>
            <person name="Clum A."/>
            <person name="Copeland A."/>
            <person name="Hainaut M."/>
            <person name="Haridas S."/>
            <person name="Labutti K."/>
            <person name="Lindquist E."/>
            <person name="Lipzen A."/>
            <person name="Khouja H.-R."/>
            <person name="Murat C."/>
            <person name="Ohm R."/>
            <person name="Olson A."/>
            <person name="Spatafora J."/>
            <person name="Veneault-Fourrey C."/>
            <person name="Henrissat B."/>
            <person name="Grigoriev I."/>
            <person name="Martin F."/>
            <person name="Perotto S."/>
        </authorList>
    </citation>
    <scope>NUCLEOTIDE SEQUENCE [LARGE SCALE GENOMIC DNA]</scope>
    <source>
        <strain evidence="2 3">E</strain>
    </source>
</reference>
<dbReference type="PANTHER" id="PTHR43662:SF6">
    <property type="entry name" value="DUF1996 DOMAIN-CONTAINING PROTEIN"/>
    <property type="match status" value="1"/>
</dbReference>
<dbReference type="AlphaFoldDB" id="A0A2J6SNW3"/>
<proteinExistence type="predicted"/>
<dbReference type="Pfam" id="PF09362">
    <property type="entry name" value="DUF1996"/>
    <property type="match status" value="1"/>
</dbReference>
<dbReference type="OrthoDB" id="74764at2759"/>
<gene>
    <name evidence="2" type="ORF">K444DRAFT_512275</name>
</gene>
<accession>A0A2J6SNW3</accession>
<protein>
    <recommendedName>
        <fullName evidence="1">DUF1996 domain-containing protein</fullName>
    </recommendedName>
</protein>
<dbReference type="EMBL" id="KZ613905">
    <property type="protein sequence ID" value="PMD52410.1"/>
    <property type="molecule type" value="Genomic_DNA"/>
</dbReference>
<evidence type="ECO:0000313" key="3">
    <source>
        <dbReference type="Proteomes" id="UP000235371"/>
    </source>
</evidence>
<dbReference type="Proteomes" id="UP000235371">
    <property type="component" value="Unassembled WGS sequence"/>
</dbReference>
<name>A0A2J6SNW3_9HELO</name>
<dbReference type="STRING" id="1095630.A0A2J6SNW3"/>
<dbReference type="InterPro" id="IPR018535">
    <property type="entry name" value="DUF1996"/>
</dbReference>
<sequence>ASCTSHTFSEDLSNYWTANLYFKACNGTYKRAPQIANRQNNNGESGGVAVYCTPPGAGNTTAFRPGFSILVGDPMRR</sequence>
<dbReference type="RefSeq" id="XP_024729314.1">
    <property type="nucleotide sequence ID" value="XM_024873488.1"/>
</dbReference>
<feature type="non-terminal residue" evidence="2">
    <location>
        <position position="77"/>
    </location>
</feature>
<evidence type="ECO:0000313" key="2">
    <source>
        <dbReference type="EMBL" id="PMD52410.1"/>
    </source>
</evidence>
<evidence type="ECO:0000259" key="1">
    <source>
        <dbReference type="Pfam" id="PF09362"/>
    </source>
</evidence>
<dbReference type="GeneID" id="36581568"/>
<keyword evidence="3" id="KW-1185">Reference proteome</keyword>
<feature type="domain" description="DUF1996" evidence="1">
    <location>
        <begin position="2"/>
        <end position="77"/>
    </location>
</feature>
<feature type="non-terminal residue" evidence="2">
    <location>
        <position position="1"/>
    </location>
</feature>
<organism evidence="2 3">
    <name type="scientific">Hyaloscypha bicolor E</name>
    <dbReference type="NCBI Taxonomy" id="1095630"/>
    <lineage>
        <taxon>Eukaryota</taxon>
        <taxon>Fungi</taxon>
        <taxon>Dikarya</taxon>
        <taxon>Ascomycota</taxon>
        <taxon>Pezizomycotina</taxon>
        <taxon>Leotiomycetes</taxon>
        <taxon>Helotiales</taxon>
        <taxon>Hyaloscyphaceae</taxon>
        <taxon>Hyaloscypha</taxon>
        <taxon>Hyaloscypha bicolor</taxon>
    </lineage>
</organism>